<gene>
    <name evidence="1" type="ORF">Airi01_086590</name>
</gene>
<name>A0A9W6VVB1_9ACTN</name>
<sequence>MWTDGSPAVARIGDADWLGVSTSGEPQGGWQSPEYCARWDRVDLGWITSRVPADTLLFVDEQGPLLPVRDIRR</sequence>
<comment type="caution">
    <text evidence="1">The sequence shown here is derived from an EMBL/GenBank/DDBJ whole genome shotgun (WGS) entry which is preliminary data.</text>
</comment>
<evidence type="ECO:0000313" key="2">
    <source>
        <dbReference type="Proteomes" id="UP001165135"/>
    </source>
</evidence>
<reference evidence="1" key="1">
    <citation type="submission" date="2023-03" db="EMBL/GenBank/DDBJ databases">
        <title>Actinoallomurus iriomotensis NBRC 103681.</title>
        <authorList>
            <person name="Ichikawa N."/>
            <person name="Sato H."/>
            <person name="Tonouchi N."/>
        </authorList>
    </citation>
    <scope>NUCLEOTIDE SEQUENCE</scope>
    <source>
        <strain evidence="1">NBRC 103681</strain>
    </source>
</reference>
<dbReference type="Proteomes" id="UP001165135">
    <property type="component" value="Unassembled WGS sequence"/>
</dbReference>
<accession>A0A9W6VVB1</accession>
<protein>
    <submittedName>
        <fullName evidence="1">Uncharacterized protein</fullName>
    </submittedName>
</protein>
<dbReference type="AlphaFoldDB" id="A0A9W6VVB1"/>
<evidence type="ECO:0000313" key="1">
    <source>
        <dbReference type="EMBL" id="GLY80392.1"/>
    </source>
</evidence>
<dbReference type="RefSeq" id="WP_285633240.1">
    <property type="nucleotide sequence ID" value="NZ_BSTJ01000014.1"/>
</dbReference>
<organism evidence="1 2">
    <name type="scientific">Actinoallomurus iriomotensis</name>
    <dbReference type="NCBI Taxonomy" id="478107"/>
    <lineage>
        <taxon>Bacteria</taxon>
        <taxon>Bacillati</taxon>
        <taxon>Actinomycetota</taxon>
        <taxon>Actinomycetes</taxon>
        <taxon>Streptosporangiales</taxon>
        <taxon>Thermomonosporaceae</taxon>
        <taxon>Actinoallomurus</taxon>
    </lineage>
</organism>
<proteinExistence type="predicted"/>
<dbReference type="EMBL" id="BSTJ01000014">
    <property type="protein sequence ID" value="GLY80392.1"/>
    <property type="molecule type" value="Genomic_DNA"/>
</dbReference>